<dbReference type="InterPro" id="IPR053098">
    <property type="entry name" value="Petuviruses_polyprotein"/>
</dbReference>
<proteinExistence type="predicted"/>
<sequence>GLEIKTVHSNKLDYLYEVSIEPEVVNPTSIPTINPYSAYGKQSFSLTRVIKSLIRAHPKGVKEYIQASKVDQHPIPATRREQFITLHIPNDFPMQWKQQGYTHIHFGAIRISLSFHGRKGLPVVARIALLDIRFKQYQHACIATTETTLNAGTIFVTLFPNFNMSLAEPHLLEALKVQVQIIGAEQVLDAIAATLHYQMVYRVQNHALDLAIPGGENALLIRVDEKNGASCTHVPRQISKQELIQLLPNDWITDYEDLHTQANEPLESSNSRITHTKERRTSISFDHSHFKGLVSKTHPPSIMCAQVPMYYPSEFEKQWEIHDDHPQNLQQVHRSQDIIKYFDKEGLPVSWFQDPISGHIYFDVCNVCEECQVENILGLDLPDLSCKKRSKSKQVEPRPCKPDLDPQDPDTDTFVSQRSQFNKSKKEWNPKPFCKFEPLVPIHTSQIQECFMFSEADFPKLETFNKNGSRHTPKIQNISSTVLPSGEITRSNSTEDVLNWQTENSLVQNTALISIHKNISEAKDKIERIDTTVTTQQTQVSHMIEVFEKKTPRAQIHHALRSIYFS</sequence>
<feature type="region of interest" description="Disordered" evidence="1">
    <location>
        <begin position="392"/>
        <end position="413"/>
    </location>
</feature>
<evidence type="ECO:0000313" key="2">
    <source>
        <dbReference type="EMBL" id="CDP22020.1"/>
    </source>
</evidence>
<feature type="non-terminal residue" evidence="2">
    <location>
        <position position="1"/>
    </location>
</feature>
<keyword evidence="3" id="KW-1185">Reference proteome</keyword>
<evidence type="ECO:0000256" key="1">
    <source>
        <dbReference type="SAM" id="MobiDB-lite"/>
    </source>
</evidence>
<dbReference type="EMBL" id="HG748174">
    <property type="protein sequence ID" value="CDP22020.1"/>
    <property type="molecule type" value="Genomic_DNA"/>
</dbReference>
<dbReference type="Gramene" id="CDP22020">
    <property type="protein sequence ID" value="CDP22020"/>
    <property type="gene ID" value="GSCOC_T00002405001"/>
</dbReference>
<name>A0A068VML4_COFCA</name>
<dbReference type="PhylomeDB" id="A0A068VML4"/>
<dbReference type="Proteomes" id="UP000295252">
    <property type="component" value="Unassembled WGS sequence"/>
</dbReference>
<accession>A0A068VML4</accession>
<reference evidence="3" key="1">
    <citation type="journal article" date="2014" name="Science">
        <title>The coffee genome provides insight into the convergent evolution of caffeine biosynthesis.</title>
        <authorList>
            <person name="Denoeud F."/>
            <person name="Carretero-Paulet L."/>
            <person name="Dereeper A."/>
            <person name="Droc G."/>
            <person name="Guyot R."/>
            <person name="Pietrella M."/>
            <person name="Zheng C."/>
            <person name="Alberti A."/>
            <person name="Anthony F."/>
            <person name="Aprea G."/>
            <person name="Aury J.M."/>
            <person name="Bento P."/>
            <person name="Bernard M."/>
            <person name="Bocs S."/>
            <person name="Campa C."/>
            <person name="Cenci A."/>
            <person name="Combes M.C."/>
            <person name="Crouzillat D."/>
            <person name="Da Silva C."/>
            <person name="Daddiego L."/>
            <person name="De Bellis F."/>
            <person name="Dussert S."/>
            <person name="Garsmeur O."/>
            <person name="Gayraud T."/>
            <person name="Guignon V."/>
            <person name="Jahn K."/>
            <person name="Jamilloux V."/>
            <person name="Joet T."/>
            <person name="Labadie K."/>
            <person name="Lan T."/>
            <person name="Leclercq J."/>
            <person name="Lepelley M."/>
            <person name="Leroy T."/>
            <person name="Li L.T."/>
            <person name="Librado P."/>
            <person name="Lopez L."/>
            <person name="Munoz A."/>
            <person name="Noel B."/>
            <person name="Pallavicini A."/>
            <person name="Perrotta G."/>
            <person name="Poncet V."/>
            <person name="Pot D."/>
            <person name="Priyono X."/>
            <person name="Rigoreau M."/>
            <person name="Rouard M."/>
            <person name="Rozas J."/>
            <person name="Tranchant-Dubreuil C."/>
            <person name="VanBuren R."/>
            <person name="Zhang Q."/>
            <person name="Andrade A.C."/>
            <person name="Argout X."/>
            <person name="Bertrand B."/>
            <person name="de Kochko A."/>
            <person name="Graziosi G."/>
            <person name="Henry R.J."/>
            <person name="Jayarama X."/>
            <person name="Ming R."/>
            <person name="Nagai C."/>
            <person name="Rounsley S."/>
            <person name="Sankoff D."/>
            <person name="Giuliano G."/>
            <person name="Albert V.A."/>
            <person name="Wincker P."/>
            <person name="Lashermes P."/>
        </authorList>
    </citation>
    <scope>NUCLEOTIDE SEQUENCE [LARGE SCALE GENOMIC DNA]</scope>
    <source>
        <strain evidence="3">cv. DH200-94</strain>
    </source>
</reference>
<evidence type="ECO:0000313" key="3">
    <source>
        <dbReference type="Proteomes" id="UP000295252"/>
    </source>
</evidence>
<feature type="compositionally biased region" description="Basic and acidic residues" evidence="1">
    <location>
        <begin position="393"/>
        <end position="404"/>
    </location>
</feature>
<dbReference type="OrthoDB" id="1720991at2759"/>
<dbReference type="Pfam" id="PF01107">
    <property type="entry name" value="MP"/>
    <property type="match status" value="1"/>
</dbReference>
<gene>
    <name evidence="2" type="ORF">GSCOC_T00002405001</name>
</gene>
<dbReference type="PANTHER" id="PTHR48435:SF1">
    <property type="entry name" value="POLYPROTEIN"/>
    <property type="match status" value="1"/>
</dbReference>
<dbReference type="InParanoid" id="A0A068VML4"/>
<dbReference type="AlphaFoldDB" id="A0A068VML4"/>
<dbReference type="InterPro" id="IPR028919">
    <property type="entry name" value="Viral_movement"/>
</dbReference>
<dbReference type="OMA" id="LVCARIT"/>
<dbReference type="PANTHER" id="PTHR48435">
    <property type="entry name" value="POLYPROTEIN"/>
    <property type="match status" value="1"/>
</dbReference>
<protein>
    <submittedName>
        <fullName evidence="2">DH200=94 genomic scaffold, scaffold_9090</fullName>
    </submittedName>
</protein>
<organism evidence="2 3">
    <name type="scientific">Coffea canephora</name>
    <name type="common">Robusta coffee</name>
    <dbReference type="NCBI Taxonomy" id="49390"/>
    <lineage>
        <taxon>Eukaryota</taxon>
        <taxon>Viridiplantae</taxon>
        <taxon>Streptophyta</taxon>
        <taxon>Embryophyta</taxon>
        <taxon>Tracheophyta</taxon>
        <taxon>Spermatophyta</taxon>
        <taxon>Magnoliopsida</taxon>
        <taxon>eudicotyledons</taxon>
        <taxon>Gunneridae</taxon>
        <taxon>Pentapetalae</taxon>
        <taxon>asterids</taxon>
        <taxon>lamiids</taxon>
        <taxon>Gentianales</taxon>
        <taxon>Rubiaceae</taxon>
        <taxon>Ixoroideae</taxon>
        <taxon>Gardenieae complex</taxon>
        <taxon>Bertiereae - Coffeeae clade</taxon>
        <taxon>Coffeeae</taxon>
        <taxon>Coffea</taxon>
    </lineage>
</organism>